<dbReference type="PROSITE" id="PS51845">
    <property type="entry name" value="PDEASE_I_2"/>
    <property type="match status" value="1"/>
</dbReference>
<keyword evidence="6" id="KW-1185">Reference proteome</keyword>
<dbReference type="PROSITE" id="PS00126">
    <property type="entry name" value="PDEASE_I_1"/>
    <property type="match status" value="1"/>
</dbReference>
<gene>
    <name evidence="5" type="ORF">FISHEDRAFT_44417</name>
</gene>
<evidence type="ECO:0000256" key="3">
    <source>
        <dbReference type="RuleBase" id="RU363067"/>
    </source>
</evidence>
<dbReference type="GO" id="GO:0007165">
    <property type="term" value="P:signal transduction"/>
    <property type="evidence" value="ECO:0007669"/>
    <property type="project" value="InterPro"/>
</dbReference>
<dbReference type="OrthoDB" id="546632at2759"/>
<evidence type="ECO:0000313" key="5">
    <source>
        <dbReference type="EMBL" id="KIY47878.1"/>
    </source>
</evidence>
<dbReference type="InterPro" id="IPR002073">
    <property type="entry name" value="PDEase_catalytic_dom"/>
</dbReference>
<proteinExistence type="inferred from homology"/>
<organism evidence="5 6">
    <name type="scientific">Fistulina hepatica ATCC 64428</name>
    <dbReference type="NCBI Taxonomy" id="1128425"/>
    <lineage>
        <taxon>Eukaryota</taxon>
        <taxon>Fungi</taxon>
        <taxon>Dikarya</taxon>
        <taxon>Basidiomycota</taxon>
        <taxon>Agaricomycotina</taxon>
        <taxon>Agaricomycetes</taxon>
        <taxon>Agaricomycetidae</taxon>
        <taxon>Agaricales</taxon>
        <taxon>Fistulinaceae</taxon>
        <taxon>Fistulina</taxon>
    </lineage>
</organism>
<evidence type="ECO:0000313" key="6">
    <source>
        <dbReference type="Proteomes" id="UP000054144"/>
    </source>
</evidence>
<accession>A0A0D7AAN8</accession>
<dbReference type="InterPro" id="IPR003607">
    <property type="entry name" value="HD/PDEase_dom"/>
</dbReference>
<dbReference type="AlphaFoldDB" id="A0A0D7AAN8"/>
<comment type="cofactor">
    <cofactor evidence="3">
        <name>a divalent metal cation</name>
        <dbReference type="ChEBI" id="CHEBI:60240"/>
    </cofactor>
    <text evidence="3">Binds 2 divalent metal cations per subunit. Site 1 may preferentially bind zinc ions, while site 2 has a preference for magnesium and/or manganese ions.</text>
</comment>
<evidence type="ECO:0000259" key="4">
    <source>
        <dbReference type="PROSITE" id="PS51845"/>
    </source>
</evidence>
<dbReference type="Gene3D" id="1.10.1300.10">
    <property type="entry name" value="3'5'-cyclic nucleotide phosphodiesterase, catalytic domain"/>
    <property type="match status" value="1"/>
</dbReference>
<keyword evidence="1 3" id="KW-0479">Metal-binding</keyword>
<reference evidence="5 6" key="1">
    <citation type="journal article" date="2015" name="Fungal Genet. Biol.">
        <title>Evolution of novel wood decay mechanisms in Agaricales revealed by the genome sequences of Fistulina hepatica and Cylindrobasidium torrendii.</title>
        <authorList>
            <person name="Floudas D."/>
            <person name="Held B.W."/>
            <person name="Riley R."/>
            <person name="Nagy L.G."/>
            <person name="Koehler G."/>
            <person name="Ransdell A.S."/>
            <person name="Younus H."/>
            <person name="Chow J."/>
            <person name="Chiniquy J."/>
            <person name="Lipzen A."/>
            <person name="Tritt A."/>
            <person name="Sun H."/>
            <person name="Haridas S."/>
            <person name="LaButti K."/>
            <person name="Ohm R.A."/>
            <person name="Kues U."/>
            <person name="Blanchette R.A."/>
            <person name="Grigoriev I.V."/>
            <person name="Minto R.E."/>
            <person name="Hibbett D.S."/>
        </authorList>
    </citation>
    <scope>NUCLEOTIDE SEQUENCE [LARGE SCALE GENOMIC DNA]</scope>
    <source>
        <strain evidence="5 6">ATCC 64428</strain>
    </source>
</reference>
<dbReference type="SUPFAM" id="SSF109604">
    <property type="entry name" value="HD-domain/PDEase-like"/>
    <property type="match status" value="1"/>
</dbReference>
<dbReference type="EMBL" id="KN881914">
    <property type="protein sequence ID" value="KIY47878.1"/>
    <property type="molecule type" value="Genomic_DNA"/>
</dbReference>
<dbReference type="InterPro" id="IPR036971">
    <property type="entry name" value="PDEase_catalytic_dom_sf"/>
</dbReference>
<dbReference type="GO" id="GO:0004114">
    <property type="term" value="F:3',5'-cyclic-nucleotide phosphodiesterase activity"/>
    <property type="evidence" value="ECO:0007669"/>
    <property type="project" value="InterPro"/>
</dbReference>
<dbReference type="Proteomes" id="UP000054144">
    <property type="component" value="Unassembled WGS sequence"/>
</dbReference>
<dbReference type="EC" id="3.1.4.-" evidence="3"/>
<dbReference type="CDD" id="cd00077">
    <property type="entry name" value="HDc"/>
    <property type="match status" value="1"/>
</dbReference>
<comment type="similarity">
    <text evidence="3">Belongs to the cyclic nucleotide phosphodiesterase family.</text>
</comment>
<feature type="domain" description="PDEase" evidence="4">
    <location>
        <begin position="42"/>
        <end position="411"/>
    </location>
</feature>
<dbReference type="PANTHER" id="PTHR11347">
    <property type="entry name" value="CYCLIC NUCLEOTIDE PHOSPHODIESTERASE"/>
    <property type="match status" value="1"/>
</dbReference>
<keyword evidence="2 3" id="KW-0378">Hydrolase</keyword>
<dbReference type="InterPro" id="IPR023174">
    <property type="entry name" value="PDEase_CS"/>
</dbReference>
<dbReference type="SMART" id="SM00471">
    <property type="entry name" value="HDc"/>
    <property type="match status" value="1"/>
</dbReference>
<evidence type="ECO:0000256" key="1">
    <source>
        <dbReference type="ARBA" id="ARBA00022723"/>
    </source>
</evidence>
<sequence>MCYVSINPPCRRRSVDVGGLFLATDNDGHGHGWMGDEELHTPYAELLSDMHVETLNAVHLHSAEYIPVDLHPASRNRLIEQLDDWHFEPHKQSEEHVLACALLLFEVLFRMEGMQAAVGISMQEISPFVHHLQQIYRLENSYHNFVHAVDVLQALHTFLQSAGMVPSPSILHNEHATWRLQARDSEPLVNCFSLSDVFILYVAAIGHDLGHPGFTNLFMKNAATPLSVVFDGKSALEQMHCQLLLRVMRQHGLGGLLDCPSQGPHLRKLLWKSVMATDMSIHSDFMTRFGCLLSNPSKFTWEERQVLLGQALLKCSDISNPSRPYIISQHWATALMVEWTSQAMLEEHFSLPSTVNACVDSVAEAASQVFFIQTFAKPLLDLMVRAIPEMDCYLQQCERNLERWHDRQRGGASSPKYNKTSFLNPLLPEEFMTAFPLTLPCYELQSVTDSSVCSDPSSPCESLSSAGFSPPTLAFPPSQLSCSAIRAAGKAGARKPRSVSRRSWGCP</sequence>
<name>A0A0D7AAN8_9AGAR</name>
<protein>
    <recommendedName>
        <fullName evidence="3">Phosphodiesterase</fullName>
        <ecNumber evidence="3">3.1.4.-</ecNumber>
    </recommendedName>
</protein>
<dbReference type="GO" id="GO:0046872">
    <property type="term" value="F:metal ion binding"/>
    <property type="evidence" value="ECO:0007669"/>
    <property type="project" value="UniProtKB-KW"/>
</dbReference>
<evidence type="ECO:0000256" key="2">
    <source>
        <dbReference type="ARBA" id="ARBA00022801"/>
    </source>
</evidence>
<dbReference type="Pfam" id="PF00233">
    <property type="entry name" value="PDEase_I"/>
    <property type="match status" value="1"/>
</dbReference>